<evidence type="ECO:0000313" key="6">
    <source>
        <dbReference type="EMBL" id="EEH57317.1"/>
    </source>
</evidence>
<reference evidence="6 7" key="1">
    <citation type="journal article" date="2009" name="Science">
        <title>Green evolution and dynamic adaptations revealed by genomes of the marine picoeukaryotes Micromonas.</title>
        <authorList>
            <person name="Worden A.Z."/>
            <person name="Lee J.H."/>
            <person name="Mock T."/>
            <person name="Rouze P."/>
            <person name="Simmons M.P."/>
            <person name="Aerts A.L."/>
            <person name="Allen A.E."/>
            <person name="Cuvelier M.L."/>
            <person name="Derelle E."/>
            <person name="Everett M.V."/>
            <person name="Foulon E."/>
            <person name="Grimwood J."/>
            <person name="Gundlach H."/>
            <person name="Henrissat B."/>
            <person name="Napoli C."/>
            <person name="McDonald S.M."/>
            <person name="Parker M.S."/>
            <person name="Rombauts S."/>
            <person name="Salamov A."/>
            <person name="Von Dassow P."/>
            <person name="Badger J.H."/>
            <person name="Coutinho P.M."/>
            <person name="Demir E."/>
            <person name="Dubchak I."/>
            <person name="Gentemann C."/>
            <person name="Eikrem W."/>
            <person name="Gready J.E."/>
            <person name="John U."/>
            <person name="Lanier W."/>
            <person name="Lindquist E.A."/>
            <person name="Lucas S."/>
            <person name="Mayer K.F."/>
            <person name="Moreau H."/>
            <person name="Not F."/>
            <person name="Otillar R."/>
            <person name="Panaud O."/>
            <person name="Pangilinan J."/>
            <person name="Paulsen I."/>
            <person name="Piegu B."/>
            <person name="Poliakov A."/>
            <person name="Robbens S."/>
            <person name="Schmutz J."/>
            <person name="Toulza E."/>
            <person name="Wyss T."/>
            <person name="Zelensky A."/>
            <person name="Zhou K."/>
            <person name="Armbrust E.V."/>
            <person name="Bhattacharya D."/>
            <person name="Goodenough U.W."/>
            <person name="Van de Peer Y."/>
            <person name="Grigoriev I.V."/>
        </authorList>
    </citation>
    <scope>NUCLEOTIDE SEQUENCE [LARGE SCALE GENOMIC DNA]</scope>
    <source>
        <strain evidence="6 7">CCMP1545</strain>
    </source>
</reference>
<dbReference type="PANTHER" id="PTHR19211:SF133">
    <property type="entry name" value="ABC TRANSPORTER FAMILY PROTEIN"/>
    <property type="match status" value="1"/>
</dbReference>
<dbReference type="PROSITE" id="PS50893">
    <property type="entry name" value="ABC_TRANSPORTER_2"/>
    <property type="match status" value="2"/>
</dbReference>
<evidence type="ECO:0000313" key="7">
    <source>
        <dbReference type="Proteomes" id="UP000001876"/>
    </source>
</evidence>
<accession>C1MTH0</accession>
<evidence type="ECO:0000256" key="2">
    <source>
        <dbReference type="ARBA" id="ARBA00022741"/>
    </source>
</evidence>
<proteinExistence type="predicted"/>
<dbReference type="EMBL" id="GG663739">
    <property type="protein sequence ID" value="EEH57317.1"/>
    <property type="molecule type" value="Genomic_DNA"/>
</dbReference>
<dbReference type="CDD" id="cd03221">
    <property type="entry name" value="ABCF_EF-3"/>
    <property type="match status" value="2"/>
</dbReference>
<dbReference type="AlphaFoldDB" id="C1MTH0"/>
<dbReference type="Pfam" id="PF00005">
    <property type="entry name" value="ABC_tran"/>
    <property type="match status" value="2"/>
</dbReference>
<dbReference type="GO" id="GO:0005524">
    <property type="term" value="F:ATP binding"/>
    <property type="evidence" value="ECO:0007669"/>
    <property type="project" value="UniProtKB-KW"/>
</dbReference>
<keyword evidence="2" id="KW-0547">Nucleotide-binding</keyword>
<dbReference type="InterPro" id="IPR017871">
    <property type="entry name" value="ABC_transporter-like_CS"/>
</dbReference>
<dbReference type="OMA" id="NERWGIV"/>
<dbReference type="OrthoDB" id="2110130at2759"/>
<dbReference type="FunFam" id="3.40.50.300:FF:000011">
    <property type="entry name" value="Putative ABC transporter ATP-binding component"/>
    <property type="match status" value="1"/>
</dbReference>
<dbReference type="KEGG" id="mpp:MICPUCDRAFT_45533"/>
<dbReference type="SUPFAM" id="SSF52540">
    <property type="entry name" value="P-loop containing nucleoside triphosphate hydrolases"/>
    <property type="match status" value="2"/>
</dbReference>
<dbReference type="GO" id="GO:0016887">
    <property type="term" value="F:ATP hydrolysis activity"/>
    <property type="evidence" value="ECO:0007669"/>
    <property type="project" value="InterPro"/>
</dbReference>
<dbReference type="SMART" id="SM00382">
    <property type="entry name" value="AAA"/>
    <property type="match status" value="2"/>
</dbReference>
<dbReference type="InterPro" id="IPR050611">
    <property type="entry name" value="ABCF"/>
</dbReference>
<keyword evidence="1" id="KW-0677">Repeat</keyword>
<dbReference type="STRING" id="564608.C1MTH0"/>
<evidence type="ECO:0000256" key="1">
    <source>
        <dbReference type="ARBA" id="ARBA00022737"/>
    </source>
</evidence>
<dbReference type="Gene3D" id="3.40.50.300">
    <property type="entry name" value="P-loop containing nucleotide triphosphate hydrolases"/>
    <property type="match status" value="2"/>
</dbReference>
<dbReference type="InterPro" id="IPR027417">
    <property type="entry name" value="P-loop_NTPase"/>
</dbReference>
<dbReference type="InterPro" id="IPR003439">
    <property type="entry name" value="ABC_transporter-like_ATP-bd"/>
</dbReference>
<evidence type="ECO:0000259" key="5">
    <source>
        <dbReference type="PROSITE" id="PS50893"/>
    </source>
</evidence>
<organism evidence="7">
    <name type="scientific">Micromonas pusilla (strain CCMP1545)</name>
    <name type="common">Picoplanktonic green alga</name>
    <dbReference type="NCBI Taxonomy" id="564608"/>
    <lineage>
        <taxon>Eukaryota</taxon>
        <taxon>Viridiplantae</taxon>
        <taxon>Chlorophyta</taxon>
        <taxon>Mamiellophyceae</taxon>
        <taxon>Mamiellales</taxon>
        <taxon>Mamiellaceae</taxon>
        <taxon>Micromonas</taxon>
    </lineage>
</organism>
<dbReference type="Pfam" id="PF12848">
    <property type="entry name" value="ABC_tran_Xtn"/>
    <property type="match status" value="1"/>
</dbReference>
<evidence type="ECO:0000256" key="3">
    <source>
        <dbReference type="ARBA" id="ARBA00022840"/>
    </source>
</evidence>
<dbReference type="InterPro" id="IPR003593">
    <property type="entry name" value="AAA+_ATPase"/>
</dbReference>
<protein>
    <submittedName>
        <fullName evidence="6">ATP-binding cassette superfamily</fullName>
    </submittedName>
</protein>
<dbReference type="GeneID" id="9683927"/>
<gene>
    <name evidence="6" type="ORF">MICPUCDRAFT_45533</name>
</gene>
<dbReference type="eggNOG" id="KOG0066">
    <property type="taxonomic scope" value="Eukaryota"/>
</dbReference>
<dbReference type="PANTHER" id="PTHR19211">
    <property type="entry name" value="ATP-BINDING TRANSPORT PROTEIN-RELATED"/>
    <property type="match status" value="1"/>
</dbReference>
<keyword evidence="3 6" id="KW-0067">ATP-binding</keyword>
<dbReference type="InterPro" id="IPR032781">
    <property type="entry name" value="ABC_tran_Xtn"/>
</dbReference>
<keyword evidence="7" id="KW-1185">Reference proteome</keyword>
<dbReference type="Proteomes" id="UP000001876">
    <property type="component" value="Unassembled WGS sequence"/>
</dbReference>
<feature type="region of interest" description="Disordered" evidence="4">
    <location>
        <begin position="316"/>
        <end position="336"/>
    </location>
</feature>
<feature type="domain" description="ABC transporter" evidence="5">
    <location>
        <begin position="346"/>
        <end position="572"/>
    </location>
</feature>
<name>C1MTH0_MICPC</name>
<dbReference type="PROSITE" id="PS00211">
    <property type="entry name" value="ABC_TRANSPORTER_1"/>
    <property type="match status" value="2"/>
</dbReference>
<evidence type="ECO:0000256" key="4">
    <source>
        <dbReference type="SAM" id="MobiDB-lite"/>
    </source>
</evidence>
<feature type="domain" description="ABC transporter" evidence="5">
    <location>
        <begin position="1"/>
        <end position="263"/>
    </location>
</feature>
<sequence>MILRDVRVTVGDRDLLSGANLRVEPGECVGLVGANGCGKSTLLRCVAGAREVSGGDLLVSPRADVGYLEQTAVSGSSRTVAQEARSRMTHVIDAESALRAAEEAIAAGDVNGATMMVAARDRFEAIGGDAVERRVADVLNGLGFAREAWDRPCDALSGGWQMRVALARLLLSPAGDCQSGGGVNGGFLLLDEPTNHLDASAKEYLAGWLRAYKGTTLLVSHDEALLEKGVDRLIEVRGGRLRGYSGNYSKFVEERSERRRVNQAAATKEKAKAAKLAQFVAKNSARASTAAAARSRAKQLEGVNARLEEMREDGDLDDKALGAGPGDAKRVTLRLPPAPDGAKEVLTLTNATIGYGGGLAPLIKDVDLVVRRGDRLLVVGPNGAGKSTLLRSLGGSLRLQGGVLAHGEGARVGYFSQDLAQELPSDVSPLTHVLKVARAANPTLNEQTARSVLGALGLGGNAAKDRVIGDLSGGEKARVALAAFVLRPVNVLLLDEASNHLDAAAIEALTEGLRDWDGAVVAVTHNEAFADALEPTFVAREIQREKDKKTEKQTLYYEEWERLEAVMEEAKAHGGGA</sequence>
<dbReference type="RefSeq" id="XP_003058862.1">
    <property type="nucleotide sequence ID" value="XM_003058816.1"/>
</dbReference>